<dbReference type="GO" id="GO:0005737">
    <property type="term" value="C:cytoplasm"/>
    <property type="evidence" value="ECO:0007669"/>
    <property type="project" value="TreeGrafter"/>
</dbReference>
<dbReference type="InterPro" id="IPR016181">
    <property type="entry name" value="Acyl_CoA_acyltransferase"/>
</dbReference>
<dbReference type="SUPFAM" id="SSF55729">
    <property type="entry name" value="Acyl-CoA N-acyltransferases (Nat)"/>
    <property type="match status" value="1"/>
</dbReference>
<dbReference type="EMBL" id="JPGG01000016">
    <property type="protein sequence ID" value="KGC15482.1"/>
    <property type="molecule type" value="Genomic_DNA"/>
</dbReference>
<dbReference type="KEGG" id="bgo:BM43_6389"/>
<dbReference type="InterPro" id="IPR000182">
    <property type="entry name" value="GNAT_dom"/>
</dbReference>
<dbReference type="GO" id="GO:0008999">
    <property type="term" value="F:protein-N-terminal-alanine acetyltransferase activity"/>
    <property type="evidence" value="ECO:0007669"/>
    <property type="project" value="TreeGrafter"/>
</dbReference>
<dbReference type="PROSITE" id="PS51186">
    <property type="entry name" value="GNAT"/>
    <property type="match status" value="1"/>
</dbReference>
<organism evidence="2 3">
    <name type="scientific">Burkholderia gladioli</name>
    <name type="common">Pseudomonas marginata</name>
    <name type="synonym">Phytomonas marginata</name>
    <dbReference type="NCBI Taxonomy" id="28095"/>
    <lineage>
        <taxon>Bacteria</taxon>
        <taxon>Pseudomonadati</taxon>
        <taxon>Pseudomonadota</taxon>
        <taxon>Betaproteobacteria</taxon>
        <taxon>Burkholderiales</taxon>
        <taxon>Burkholderiaceae</taxon>
        <taxon>Burkholderia</taxon>
    </lineage>
</organism>
<dbReference type="InterPro" id="IPR051908">
    <property type="entry name" value="Ribosomal_N-acetyltransferase"/>
</dbReference>
<dbReference type="PANTHER" id="PTHR43441:SF3">
    <property type="entry name" value="ACETYLTRANSFERASE"/>
    <property type="match status" value="1"/>
</dbReference>
<evidence type="ECO:0000259" key="1">
    <source>
        <dbReference type="PROSITE" id="PS51186"/>
    </source>
</evidence>
<dbReference type="Gene3D" id="3.40.630.30">
    <property type="match status" value="1"/>
</dbReference>
<sequence>MNPILIDLPDAIESEHLIIRAPRVGDGGKVFEATIESLEMLREFPAYLPWALEAPSLEASEAYARNGAANFAMRRDFPLLFLLRDTDTLIGCGGLHRPRWSSRGFEIGWWGRTSFGGKGLMSEAVRAVLAFVFSSLAANRVEAVTDDLNLRSWRLCERVGMDLEGILRHERVAPDGSLRNSRIYSRLA</sequence>
<dbReference type="GO" id="GO:1990189">
    <property type="term" value="F:protein N-terminal-serine acetyltransferase activity"/>
    <property type="evidence" value="ECO:0007669"/>
    <property type="project" value="TreeGrafter"/>
</dbReference>
<evidence type="ECO:0000313" key="3">
    <source>
        <dbReference type="Proteomes" id="UP000029590"/>
    </source>
</evidence>
<dbReference type="PANTHER" id="PTHR43441">
    <property type="entry name" value="RIBOSOMAL-PROTEIN-SERINE ACETYLTRANSFERASE"/>
    <property type="match status" value="1"/>
</dbReference>
<evidence type="ECO:0000313" key="2">
    <source>
        <dbReference type="EMBL" id="KGC15482.1"/>
    </source>
</evidence>
<proteinExistence type="predicted"/>
<comment type="caution">
    <text evidence="2">The sequence shown here is derived from an EMBL/GenBank/DDBJ whole genome shotgun (WGS) entry which is preliminary data.</text>
</comment>
<gene>
    <name evidence="2" type="ORF">DM48_1380</name>
</gene>
<protein>
    <submittedName>
        <fullName evidence="2">Acetyltransferase family protein</fullName>
    </submittedName>
</protein>
<accession>A0AAW3F5I8</accession>
<feature type="domain" description="N-acetyltransferase" evidence="1">
    <location>
        <begin position="28"/>
        <end position="188"/>
    </location>
</feature>
<reference evidence="2 3" key="1">
    <citation type="submission" date="2014-04" db="EMBL/GenBank/DDBJ databases">
        <authorList>
            <person name="Bishop-Lilly K.A."/>
            <person name="Broomall S.M."/>
            <person name="Chain P.S."/>
            <person name="Chertkov O."/>
            <person name="Coyne S.R."/>
            <person name="Daligault H.E."/>
            <person name="Davenport K.W."/>
            <person name="Erkkila T."/>
            <person name="Frey K.G."/>
            <person name="Gibbons H.S."/>
            <person name="Gu W."/>
            <person name="Jaissle J."/>
            <person name="Johnson S.L."/>
            <person name="Koroleva G.I."/>
            <person name="Ladner J.T."/>
            <person name="Lo C.-C."/>
            <person name="Minogue T.D."/>
            <person name="Munk C."/>
            <person name="Palacios G.F."/>
            <person name="Redden C.L."/>
            <person name="Rosenzweig C.N."/>
            <person name="Scholz M.B."/>
            <person name="Teshima H."/>
            <person name="Xu Y."/>
        </authorList>
    </citation>
    <scope>NUCLEOTIDE SEQUENCE [LARGE SCALE GENOMIC DNA]</scope>
    <source>
        <strain evidence="3">gladioli</strain>
    </source>
</reference>
<dbReference type="RefSeq" id="WP_036055392.1">
    <property type="nucleotide sequence ID" value="NZ_CADEVY010000016.1"/>
</dbReference>
<dbReference type="AlphaFoldDB" id="A0AAW3F5I8"/>
<dbReference type="Pfam" id="PF13302">
    <property type="entry name" value="Acetyltransf_3"/>
    <property type="match status" value="1"/>
</dbReference>
<name>A0AAW3F5I8_BURGA</name>
<dbReference type="Proteomes" id="UP000029590">
    <property type="component" value="Unassembled WGS sequence"/>
</dbReference>